<keyword evidence="2" id="KW-1133">Transmembrane helix</keyword>
<dbReference type="PROSITE" id="PS50132">
    <property type="entry name" value="RGS"/>
    <property type="match status" value="1"/>
</dbReference>
<feature type="transmembrane region" description="Helical" evidence="2">
    <location>
        <begin position="200"/>
        <end position="220"/>
    </location>
</feature>
<keyword evidence="2" id="KW-0812">Transmembrane</keyword>
<feature type="region of interest" description="Disordered" evidence="1">
    <location>
        <begin position="449"/>
        <end position="527"/>
    </location>
</feature>
<dbReference type="InterPro" id="IPR036305">
    <property type="entry name" value="RGS_sf"/>
</dbReference>
<dbReference type="SUPFAM" id="SSF48097">
    <property type="entry name" value="Regulator of G-protein signaling, RGS"/>
    <property type="match status" value="1"/>
</dbReference>
<dbReference type="InterPro" id="IPR044926">
    <property type="entry name" value="RGS_subdomain_2"/>
</dbReference>
<comment type="caution">
    <text evidence="4">The sequence shown here is derived from an EMBL/GenBank/DDBJ whole genome shotgun (WGS) entry which is preliminary data.</text>
</comment>
<sequence>MKRRNVSQINVRSKILTSLFTFSGIAFLIILGFFDSKSYKYSCQFYVMITFFHQTFTIWIYLVQAWRVHFIYLLNKEKLQSIKRFIKSVNTEETTSTSKEKKTSRLNEEQESSIINSTAESHFWEGIIEDDDEEGINKKFQKVERKFYQKRIHISGKYMFLAILLHFLLMLIFITFIQLVDKVEKMPDNSCDYGNYFVPFIASISLLHIFLFSYYLVKIWKIKDNFKIRNQLYMIFITCLLTTVIMTLKTQINKKIMWQWPFGFILIVQYWIVLGYPLWLSRKQHSLAKNTKKKNNNSDNEDNEDTVEKFTHVLNDKNKSKYFFKFLQLDYSIENLLFYQAVTSFEKINPNKKTKKKKYCQQIINNFIKVDARLEVNLDHSTRNNTLELTEKDPTNSTCFEEAKQKIFFLMFSGSYPNFLSSKQYYEMMIDIDQINIEIGGERELELNPLGEDEDDHENGEQLSNDTKKESGIDTKNENGIIKYVKNQDKNEDEEQKKTQSNTSSESESSEQNKTSSETSNSDSDSD</sequence>
<evidence type="ECO:0000256" key="2">
    <source>
        <dbReference type="SAM" id="Phobius"/>
    </source>
</evidence>
<feature type="compositionally biased region" description="Basic and acidic residues" evidence="1">
    <location>
        <begin position="486"/>
        <end position="498"/>
    </location>
</feature>
<dbReference type="AlphaFoldDB" id="A0AAV7ZUY6"/>
<protein>
    <submittedName>
        <fullName evidence="4">Regulator of g protein signaling</fullName>
    </submittedName>
</protein>
<accession>A0AAV7ZUY6</accession>
<dbReference type="PANTHER" id="PTHR10845:SF192">
    <property type="entry name" value="DOUBLE HIT, ISOFORM B"/>
    <property type="match status" value="1"/>
</dbReference>
<feature type="transmembrane region" description="Helical" evidence="2">
    <location>
        <begin position="258"/>
        <end position="279"/>
    </location>
</feature>
<dbReference type="PANTHER" id="PTHR10845">
    <property type="entry name" value="REGULATOR OF G PROTEIN SIGNALING"/>
    <property type="match status" value="1"/>
</dbReference>
<evidence type="ECO:0000256" key="1">
    <source>
        <dbReference type="SAM" id="MobiDB-lite"/>
    </source>
</evidence>
<dbReference type="Pfam" id="PF00615">
    <property type="entry name" value="RGS"/>
    <property type="match status" value="1"/>
</dbReference>
<organism evidence="4 5">
    <name type="scientific">Anaeramoeba flamelloides</name>
    <dbReference type="NCBI Taxonomy" id="1746091"/>
    <lineage>
        <taxon>Eukaryota</taxon>
        <taxon>Metamonada</taxon>
        <taxon>Anaeramoebidae</taxon>
        <taxon>Anaeramoeba</taxon>
    </lineage>
</organism>
<dbReference type="PRINTS" id="PR01301">
    <property type="entry name" value="RGSPROTEIN"/>
</dbReference>
<name>A0AAV7ZUY6_9EUKA</name>
<evidence type="ECO:0000313" key="5">
    <source>
        <dbReference type="Proteomes" id="UP001146793"/>
    </source>
</evidence>
<evidence type="ECO:0000259" key="3">
    <source>
        <dbReference type="PROSITE" id="PS50132"/>
    </source>
</evidence>
<keyword evidence="2" id="KW-0472">Membrane</keyword>
<evidence type="ECO:0000313" key="4">
    <source>
        <dbReference type="EMBL" id="KAJ3445739.1"/>
    </source>
</evidence>
<dbReference type="EMBL" id="JANTQA010000023">
    <property type="protein sequence ID" value="KAJ3445739.1"/>
    <property type="molecule type" value="Genomic_DNA"/>
</dbReference>
<feature type="domain" description="RGS" evidence="3">
    <location>
        <begin position="309"/>
        <end position="429"/>
    </location>
</feature>
<dbReference type="Proteomes" id="UP001146793">
    <property type="component" value="Unassembled WGS sequence"/>
</dbReference>
<dbReference type="Gene3D" id="1.10.167.10">
    <property type="entry name" value="Regulator of G-protein Signalling 4, domain 2"/>
    <property type="match status" value="1"/>
</dbReference>
<dbReference type="CDD" id="cd07440">
    <property type="entry name" value="RGS"/>
    <property type="match status" value="1"/>
</dbReference>
<feature type="transmembrane region" description="Helical" evidence="2">
    <location>
        <begin position="46"/>
        <end position="74"/>
    </location>
</feature>
<gene>
    <name evidence="4" type="ORF">M0812_11626</name>
</gene>
<feature type="compositionally biased region" description="Low complexity" evidence="1">
    <location>
        <begin position="499"/>
        <end position="527"/>
    </location>
</feature>
<reference evidence="4" key="1">
    <citation type="submission" date="2022-08" db="EMBL/GenBank/DDBJ databases">
        <title>Novel sulphate-reducing endosymbionts in the free-living metamonad Anaeramoeba.</title>
        <authorList>
            <person name="Jerlstrom-Hultqvist J."/>
            <person name="Cepicka I."/>
            <person name="Gallot-Lavallee L."/>
            <person name="Salas-Leiva D."/>
            <person name="Curtis B.A."/>
            <person name="Zahonova K."/>
            <person name="Pipaliya S."/>
            <person name="Dacks J."/>
            <person name="Roger A.J."/>
        </authorList>
    </citation>
    <scope>NUCLEOTIDE SEQUENCE</scope>
    <source>
        <strain evidence="4">Busselton2</strain>
    </source>
</reference>
<feature type="transmembrane region" description="Helical" evidence="2">
    <location>
        <begin position="232"/>
        <end position="252"/>
    </location>
</feature>
<feature type="compositionally biased region" description="Basic and acidic residues" evidence="1">
    <location>
        <begin position="466"/>
        <end position="477"/>
    </location>
</feature>
<dbReference type="SMART" id="SM00315">
    <property type="entry name" value="RGS"/>
    <property type="match status" value="1"/>
</dbReference>
<dbReference type="InterPro" id="IPR016137">
    <property type="entry name" value="RGS"/>
</dbReference>
<feature type="transmembrane region" description="Helical" evidence="2">
    <location>
        <begin position="15"/>
        <end position="34"/>
    </location>
</feature>
<feature type="transmembrane region" description="Helical" evidence="2">
    <location>
        <begin position="158"/>
        <end position="180"/>
    </location>
</feature>
<proteinExistence type="predicted"/>